<proteinExistence type="predicted"/>
<sequence length="248" mass="28063">MKLLIVDDEQLTRLGIRMIIENSGLPVGQIGEAGSGQEALKLAREVRPEIILMDIKMPGLDGLSAAKEIKKISPDTEVIFLTAYGLFEYAQEAVRCGARDYLLKPINPAELISVLQDCLSRVENTQRDKEKEKINLVNNLSLTRAQRIINQAIEYMRQNYHKPLSLEEMSRIVYLSPTYFSAIFKQQTGMSFSQYLTKLRVERAKELLADSGRSISEIAQAVGYTEGSYFCRVFKKITGTTPSDYRRV</sequence>
<evidence type="ECO:0000259" key="7">
    <source>
        <dbReference type="PROSITE" id="PS01124"/>
    </source>
</evidence>
<dbReference type="PANTHER" id="PTHR43280">
    <property type="entry name" value="ARAC-FAMILY TRANSCRIPTIONAL REGULATOR"/>
    <property type="match status" value="1"/>
</dbReference>
<organism evidence="9 10">
    <name type="scientific">Desulfofundulus luciae</name>
    <dbReference type="NCBI Taxonomy" id="74702"/>
    <lineage>
        <taxon>Bacteria</taxon>
        <taxon>Bacillati</taxon>
        <taxon>Bacillota</taxon>
        <taxon>Clostridia</taxon>
        <taxon>Eubacteriales</taxon>
        <taxon>Peptococcaceae</taxon>
        <taxon>Desulfofundulus</taxon>
    </lineage>
</organism>
<dbReference type="PROSITE" id="PS50110">
    <property type="entry name" value="RESPONSE_REGULATORY"/>
    <property type="match status" value="1"/>
</dbReference>
<protein>
    <recommendedName>
        <fullName evidence="1">Stage 0 sporulation protein A homolog</fullName>
    </recommendedName>
</protein>
<dbReference type="SUPFAM" id="SSF46689">
    <property type="entry name" value="Homeodomain-like"/>
    <property type="match status" value="2"/>
</dbReference>
<evidence type="ECO:0000256" key="5">
    <source>
        <dbReference type="ARBA" id="ARBA00024867"/>
    </source>
</evidence>
<accession>A0ABU0B680</accession>
<dbReference type="PROSITE" id="PS00041">
    <property type="entry name" value="HTH_ARAC_FAMILY_1"/>
    <property type="match status" value="1"/>
</dbReference>
<dbReference type="InterPro" id="IPR009057">
    <property type="entry name" value="Homeodomain-like_sf"/>
</dbReference>
<dbReference type="Pfam" id="PF12833">
    <property type="entry name" value="HTH_18"/>
    <property type="match status" value="1"/>
</dbReference>
<keyword evidence="6" id="KW-0597">Phosphoprotein</keyword>
<evidence type="ECO:0000256" key="4">
    <source>
        <dbReference type="ARBA" id="ARBA00023163"/>
    </source>
</evidence>
<keyword evidence="10" id="KW-1185">Reference proteome</keyword>
<reference evidence="9 10" key="1">
    <citation type="submission" date="2023-07" db="EMBL/GenBank/DDBJ databases">
        <title>Genomic Encyclopedia of Type Strains, Phase IV (KMG-IV): sequencing the most valuable type-strain genomes for metagenomic binning, comparative biology and taxonomic classification.</title>
        <authorList>
            <person name="Goeker M."/>
        </authorList>
    </citation>
    <scope>NUCLEOTIDE SEQUENCE [LARGE SCALE GENOMIC DNA]</scope>
    <source>
        <strain evidence="9 10">DSM 12396</strain>
    </source>
</reference>
<dbReference type="SMART" id="SM00448">
    <property type="entry name" value="REC"/>
    <property type="match status" value="1"/>
</dbReference>
<comment type="caution">
    <text evidence="9">The sequence shown here is derived from an EMBL/GenBank/DDBJ whole genome shotgun (WGS) entry which is preliminary data.</text>
</comment>
<dbReference type="Gene3D" id="3.40.50.2300">
    <property type="match status" value="1"/>
</dbReference>
<dbReference type="PANTHER" id="PTHR43280:SF10">
    <property type="entry name" value="REGULATORY PROTEIN POCR"/>
    <property type="match status" value="1"/>
</dbReference>
<evidence type="ECO:0000313" key="9">
    <source>
        <dbReference type="EMBL" id="MDQ0287784.1"/>
    </source>
</evidence>
<evidence type="ECO:0000259" key="8">
    <source>
        <dbReference type="PROSITE" id="PS50110"/>
    </source>
</evidence>
<dbReference type="RefSeq" id="WP_307403776.1">
    <property type="nucleotide sequence ID" value="NZ_JAUSUX010000043.1"/>
</dbReference>
<dbReference type="PROSITE" id="PS01124">
    <property type="entry name" value="HTH_ARAC_FAMILY_2"/>
    <property type="match status" value="1"/>
</dbReference>
<evidence type="ECO:0000313" key="10">
    <source>
        <dbReference type="Proteomes" id="UP001225644"/>
    </source>
</evidence>
<dbReference type="InterPro" id="IPR018060">
    <property type="entry name" value="HTH_AraC"/>
</dbReference>
<comment type="function">
    <text evidence="5">May play the central regulatory role in sporulation. It may be an element of the effector pathway responsible for the activation of sporulation genes in response to nutritional stress. Spo0A may act in concert with spo0H (a sigma factor) to control the expression of some genes that are critical to the sporulation process.</text>
</comment>
<gene>
    <name evidence="9" type="ORF">J2Z49_002917</name>
</gene>
<dbReference type="SUPFAM" id="SSF52172">
    <property type="entry name" value="CheY-like"/>
    <property type="match status" value="1"/>
</dbReference>
<dbReference type="EMBL" id="JAUSUX010000043">
    <property type="protein sequence ID" value="MDQ0287784.1"/>
    <property type="molecule type" value="Genomic_DNA"/>
</dbReference>
<dbReference type="InterPro" id="IPR011006">
    <property type="entry name" value="CheY-like_superfamily"/>
</dbReference>
<keyword evidence="2" id="KW-0805">Transcription regulation</keyword>
<dbReference type="InterPro" id="IPR020449">
    <property type="entry name" value="Tscrpt_reg_AraC-type_HTH"/>
</dbReference>
<evidence type="ECO:0000256" key="1">
    <source>
        <dbReference type="ARBA" id="ARBA00018672"/>
    </source>
</evidence>
<dbReference type="InterPro" id="IPR001789">
    <property type="entry name" value="Sig_transdc_resp-reg_receiver"/>
</dbReference>
<feature type="domain" description="HTH araC/xylS-type" evidence="7">
    <location>
        <begin position="150"/>
        <end position="248"/>
    </location>
</feature>
<dbReference type="PRINTS" id="PR00032">
    <property type="entry name" value="HTHARAC"/>
</dbReference>
<evidence type="ECO:0000256" key="2">
    <source>
        <dbReference type="ARBA" id="ARBA00023015"/>
    </source>
</evidence>
<keyword evidence="3" id="KW-0238">DNA-binding</keyword>
<dbReference type="CDD" id="cd17536">
    <property type="entry name" value="REC_YesN-like"/>
    <property type="match status" value="1"/>
</dbReference>
<feature type="domain" description="Response regulatory" evidence="8">
    <location>
        <begin position="2"/>
        <end position="119"/>
    </location>
</feature>
<evidence type="ECO:0000256" key="3">
    <source>
        <dbReference type="ARBA" id="ARBA00023125"/>
    </source>
</evidence>
<dbReference type="Proteomes" id="UP001225644">
    <property type="component" value="Unassembled WGS sequence"/>
</dbReference>
<keyword evidence="4" id="KW-0804">Transcription</keyword>
<dbReference type="SMART" id="SM00342">
    <property type="entry name" value="HTH_ARAC"/>
    <property type="match status" value="1"/>
</dbReference>
<dbReference type="Pfam" id="PF00072">
    <property type="entry name" value="Response_reg"/>
    <property type="match status" value="1"/>
</dbReference>
<name>A0ABU0B680_9FIRM</name>
<dbReference type="InterPro" id="IPR018062">
    <property type="entry name" value="HTH_AraC-typ_CS"/>
</dbReference>
<feature type="modified residue" description="4-aspartylphosphate" evidence="6">
    <location>
        <position position="54"/>
    </location>
</feature>
<dbReference type="Gene3D" id="1.10.10.60">
    <property type="entry name" value="Homeodomain-like"/>
    <property type="match status" value="2"/>
</dbReference>
<evidence type="ECO:0000256" key="6">
    <source>
        <dbReference type="PROSITE-ProRule" id="PRU00169"/>
    </source>
</evidence>